<reference evidence="2 3" key="1">
    <citation type="journal article" date="2017" name="Front. Microbiol.">
        <title>New Insights into the Diversity of the Genus Faecalibacterium.</title>
        <authorList>
            <person name="Benevides L."/>
            <person name="Burman S."/>
            <person name="Martin R."/>
            <person name="Robert V."/>
            <person name="Thomas M."/>
            <person name="Miquel S."/>
            <person name="Chain F."/>
            <person name="Sokol H."/>
            <person name="Bermudez-Humaran L.G."/>
            <person name="Morrison M."/>
            <person name="Langella P."/>
            <person name="Azevedo V.A."/>
            <person name="Chatel J.M."/>
            <person name="Soares S."/>
        </authorList>
    </citation>
    <scope>NUCLEOTIDE SEQUENCE [LARGE SCALE GENOMIC DNA]</scope>
    <source>
        <strain evidence="3">CNCM I-4540</strain>
    </source>
</reference>
<dbReference type="PROSITE" id="PS51257">
    <property type="entry name" value="PROKAR_LIPOPROTEIN"/>
    <property type="match status" value="1"/>
</dbReference>
<keyword evidence="3" id="KW-1185">Reference proteome</keyword>
<comment type="caution">
    <text evidence="2">The sequence shown here is derived from an EMBL/GenBank/DDBJ whole genome shotgun (WGS) entry which is preliminary data.</text>
</comment>
<feature type="signal peptide" evidence="1">
    <location>
        <begin position="1"/>
        <end position="25"/>
    </location>
</feature>
<evidence type="ECO:0000256" key="1">
    <source>
        <dbReference type="SAM" id="SignalP"/>
    </source>
</evidence>
<keyword evidence="1" id="KW-0732">Signal</keyword>
<sequence length="174" mass="17948">MKMFKRFAAALLAGVMVLAMLTACGGGSGSGASTIGEEFENKYIAAINTLRGENAEKLENDTDLRNKALAQLQKIKDDGTIAAIDANTSIVTPNADGKSVTAVVISVGTKGEPDKGVCQAKEITAESLGEITTEGAGEDAVETMRALKKIGIATKVINGKTYAAIAIEIVQAVS</sequence>
<protein>
    <submittedName>
        <fullName evidence="2">Uncharacterized protein</fullName>
    </submittedName>
</protein>
<accession>A0A2A6ZCA1</accession>
<feature type="chain" id="PRO_5038664673" evidence="1">
    <location>
        <begin position="26"/>
        <end position="174"/>
    </location>
</feature>
<evidence type="ECO:0000313" key="3">
    <source>
        <dbReference type="Proteomes" id="UP000220752"/>
    </source>
</evidence>
<dbReference type="AlphaFoldDB" id="A0A2A6ZCA1"/>
<dbReference type="Proteomes" id="UP000220752">
    <property type="component" value="Unassembled WGS sequence"/>
</dbReference>
<gene>
    <name evidence="2" type="ORF">CGS46_03430</name>
</gene>
<proteinExistence type="predicted"/>
<organism evidence="2 3">
    <name type="scientific">Faecalibacterium langellae</name>
    <dbReference type="NCBI Taxonomy" id="3435293"/>
    <lineage>
        <taxon>Bacteria</taxon>
        <taxon>Bacillati</taxon>
        <taxon>Bacillota</taxon>
        <taxon>Clostridia</taxon>
        <taxon>Eubacteriales</taxon>
        <taxon>Oscillospiraceae</taxon>
        <taxon>Faecalibacterium</taxon>
    </lineage>
</organism>
<name>A0A2A6ZCA1_9FIRM</name>
<evidence type="ECO:0000313" key="2">
    <source>
        <dbReference type="EMBL" id="PDX59035.1"/>
    </source>
</evidence>
<dbReference type="EMBL" id="NMTQ01000020">
    <property type="protein sequence ID" value="PDX59035.1"/>
    <property type="molecule type" value="Genomic_DNA"/>
</dbReference>